<dbReference type="Pfam" id="PF23892">
    <property type="entry name" value="Ig_CycH"/>
    <property type="match status" value="1"/>
</dbReference>
<dbReference type="Proteomes" id="UP001204142">
    <property type="component" value="Unassembled WGS sequence"/>
</dbReference>
<organism evidence="5 6">
    <name type="scientific">Limnobacter humi</name>
    <dbReference type="NCBI Taxonomy" id="1778671"/>
    <lineage>
        <taxon>Bacteria</taxon>
        <taxon>Pseudomonadati</taxon>
        <taxon>Pseudomonadota</taxon>
        <taxon>Betaproteobacteria</taxon>
        <taxon>Burkholderiales</taxon>
        <taxon>Burkholderiaceae</taxon>
        <taxon>Limnobacter</taxon>
    </lineage>
</organism>
<gene>
    <name evidence="5" type="ORF">NQT62_07475</name>
</gene>
<dbReference type="InterPro" id="IPR011990">
    <property type="entry name" value="TPR-like_helical_dom_sf"/>
</dbReference>
<keyword evidence="2" id="KW-0802">TPR repeat</keyword>
<keyword evidence="1" id="KW-0677">Repeat</keyword>
<accession>A0ABT1WIN5</accession>
<dbReference type="InterPro" id="IPR056413">
    <property type="entry name" value="TPR_CcmH_CycH"/>
</dbReference>
<evidence type="ECO:0000256" key="2">
    <source>
        <dbReference type="ARBA" id="ARBA00022803"/>
    </source>
</evidence>
<evidence type="ECO:0008006" key="7">
    <source>
        <dbReference type="Google" id="ProtNLM"/>
    </source>
</evidence>
<evidence type="ECO:0000313" key="6">
    <source>
        <dbReference type="Proteomes" id="UP001204142"/>
    </source>
</evidence>
<dbReference type="PANTHER" id="PTHR47870:SF2">
    <property type="entry name" value="FORMATE-DEPENDENT NITRITE REDUCTASE COMPLEX SUBUNIT NRFF"/>
    <property type="match status" value="1"/>
</dbReference>
<sequence>MALYQIGSPFRVLQPPVHATGEHSPEWNALVQRRQEIESDPLLDADAKADLIAQWRHMANDTRPLLQASPTLAGLPPVLITGTRAWVVCLLVLSLLLLWGVGGFHSDALRWPAKTRDAIQIQSSTVDRSDQAHPGDGVKLEDRLAGLQSRLKTNPDDLQGWVLLARTQASLAQYPEAAASLRQALQRSPSHPDLLADLADMLAMAQGRVLTGEPEQYIAQALKSDPKHEKALALAATAAEQSGHTAQASMYWNLLSQVQQTRLKGEGNTTSPDTPAAGPAVFKVQVAVRLSADAIQRASPKAVLFVVAKWQAGPGMPLAAIRVPASQLKAGINQVTLDENTLIQPDALAQAQPMGSTSAVFVQARLAQQGTPTPADGDLQSNWQQTPMVNSLLQLELEQP</sequence>
<comment type="caution">
    <text evidence="5">The sequence shown here is derived from an EMBL/GenBank/DDBJ whole genome shotgun (WGS) entry which is preliminary data.</text>
</comment>
<evidence type="ECO:0000259" key="3">
    <source>
        <dbReference type="Pfam" id="PF23892"/>
    </source>
</evidence>
<evidence type="ECO:0000256" key="1">
    <source>
        <dbReference type="ARBA" id="ARBA00022737"/>
    </source>
</evidence>
<dbReference type="InterPro" id="IPR056412">
    <property type="entry name" value="Ig_CycH"/>
</dbReference>
<protein>
    <recommendedName>
        <fullName evidence="7">Tetratricopeptide repeat protein</fullName>
    </recommendedName>
</protein>
<proteinExistence type="predicted"/>
<dbReference type="Gene3D" id="1.25.40.10">
    <property type="entry name" value="Tetratricopeptide repeat domain"/>
    <property type="match status" value="1"/>
</dbReference>
<dbReference type="Pfam" id="PF23914">
    <property type="entry name" value="TPR_CcmH_CycH"/>
    <property type="match status" value="1"/>
</dbReference>
<dbReference type="SUPFAM" id="SSF48452">
    <property type="entry name" value="TPR-like"/>
    <property type="match status" value="1"/>
</dbReference>
<dbReference type="PANTHER" id="PTHR47870">
    <property type="entry name" value="CYTOCHROME C-TYPE BIOGENESIS PROTEIN CCMH"/>
    <property type="match status" value="1"/>
</dbReference>
<dbReference type="RefSeq" id="WP_256764047.1">
    <property type="nucleotide sequence ID" value="NZ_JANIGO010000002.1"/>
</dbReference>
<keyword evidence="6" id="KW-1185">Reference proteome</keyword>
<feature type="domain" description="Cytochrome c-type biogenesis protein H TPR" evidence="4">
    <location>
        <begin position="139"/>
        <end position="258"/>
    </location>
</feature>
<dbReference type="InterPro" id="IPR051263">
    <property type="entry name" value="C-type_cytochrome_biogenesis"/>
</dbReference>
<evidence type="ECO:0000313" key="5">
    <source>
        <dbReference type="EMBL" id="MCQ8896274.1"/>
    </source>
</evidence>
<name>A0ABT1WIN5_9BURK</name>
<dbReference type="EMBL" id="JANIGO010000002">
    <property type="protein sequence ID" value="MCQ8896274.1"/>
    <property type="molecule type" value="Genomic_DNA"/>
</dbReference>
<evidence type="ECO:0000259" key="4">
    <source>
        <dbReference type="Pfam" id="PF23914"/>
    </source>
</evidence>
<reference evidence="5 6" key="1">
    <citation type="submission" date="2022-07" db="EMBL/GenBank/DDBJ databases">
        <authorList>
            <person name="Xamxidin M."/>
            <person name="Wu M."/>
        </authorList>
    </citation>
    <scope>NUCLEOTIDE SEQUENCE [LARGE SCALE GENOMIC DNA]</scope>
    <source>
        <strain evidence="5 6">NBRC 111650</strain>
    </source>
</reference>
<feature type="domain" description="Cytochrome c-type biogenesis protein H Ig-like" evidence="3">
    <location>
        <begin position="284"/>
        <end position="387"/>
    </location>
</feature>